<evidence type="ECO:0000313" key="1">
    <source>
        <dbReference type="EMBL" id="GAA1563363.1"/>
    </source>
</evidence>
<sequence length="82" mass="9629">MAVRHREQPPPVRREHGAWLEICPGRDDIAGSGDRDRREVPHGGRWFNWHATILTYRPTRETRGYHATIVDRIGREQHMLPP</sequence>
<proteinExistence type="predicted"/>
<dbReference type="Proteomes" id="UP001500393">
    <property type="component" value="Unassembled WGS sequence"/>
</dbReference>
<gene>
    <name evidence="1" type="ORF">GCM10009789_15530</name>
</gene>
<keyword evidence="2" id="KW-1185">Reference proteome</keyword>
<name>A0ABP4NNT2_9ACTN</name>
<protein>
    <submittedName>
        <fullName evidence="1">Uncharacterized protein</fullName>
    </submittedName>
</protein>
<dbReference type="EMBL" id="BAAAOS010000017">
    <property type="protein sequence ID" value="GAA1563363.1"/>
    <property type="molecule type" value="Genomic_DNA"/>
</dbReference>
<reference evidence="2" key="1">
    <citation type="journal article" date="2019" name="Int. J. Syst. Evol. Microbiol.">
        <title>The Global Catalogue of Microorganisms (GCM) 10K type strain sequencing project: providing services to taxonomists for standard genome sequencing and annotation.</title>
        <authorList>
            <consortium name="The Broad Institute Genomics Platform"/>
            <consortium name="The Broad Institute Genome Sequencing Center for Infectious Disease"/>
            <person name="Wu L."/>
            <person name="Ma J."/>
        </authorList>
    </citation>
    <scope>NUCLEOTIDE SEQUENCE [LARGE SCALE GENOMIC DNA]</scope>
    <source>
        <strain evidence="2">JCM 14969</strain>
    </source>
</reference>
<accession>A0ABP4NNT2</accession>
<comment type="caution">
    <text evidence="1">The sequence shown here is derived from an EMBL/GenBank/DDBJ whole genome shotgun (WGS) entry which is preliminary data.</text>
</comment>
<evidence type="ECO:0000313" key="2">
    <source>
        <dbReference type="Proteomes" id="UP001500393"/>
    </source>
</evidence>
<organism evidence="1 2">
    <name type="scientific">Kribbella sancticallisti</name>
    <dbReference type="NCBI Taxonomy" id="460087"/>
    <lineage>
        <taxon>Bacteria</taxon>
        <taxon>Bacillati</taxon>
        <taxon>Actinomycetota</taxon>
        <taxon>Actinomycetes</taxon>
        <taxon>Propionibacteriales</taxon>
        <taxon>Kribbellaceae</taxon>
        <taxon>Kribbella</taxon>
    </lineage>
</organism>